<evidence type="ECO:0000313" key="6">
    <source>
        <dbReference type="EMBL" id="KAE9402231.1"/>
    </source>
</evidence>
<organism evidence="6 7">
    <name type="scientific">Gymnopus androsaceus JB14</name>
    <dbReference type="NCBI Taxonomy" id="1447944"/>
    <lineage>
        <taxon>Eukaryota</taxon>
        <taxon>Fungi</taxon>
        <taxon>Dikarya</taxon>
        <taxon>Basidiomycota</taxon>
        <taxon>Agaricomycotina</taxon>
        <taxon>Agaricomycetes</taxon>
        <taxon>Agaricomycetidae</taxon>
        <taxon>Agaricales</taxon>
        <taxon>Marasmiineae</taxon>
        <taxon>Omphalotaceae</taxon>
        <taxon>Gymnopus</taxon>
    </lineage>
</organism>
<feature type="compositionally biased region" description="Low complexity" evidence="3">
    <location>
        <begin position="180"/>
        <end position="207"/>
    </location>
</feature>
<evidence type="ECO:0000256" key="4">
    <source>
        <dbReference type="SAM" id="SignalP"/>
    </source>
</evidence>
<dbReference type="PANTHER" id="PTHR34997">
    <property type="entry name" value="AM15"/>
    <property type="match status" value="1"/>
</dbReference>
<evidence type="ECO:0000259" key="5">
    <source>
        <dbReference type="PROSITE" id="PS51782"/>
    </source>
</evidence>
<feature type="domain" description="LysM" evidence="5">
    <location>
        <begin position="81"/>
        <end position="127"/>
    </location>
</feature>
<dbReference type="GO" id="GO:0008061">
    <property type="term" value="F:chitin binding"/>
    <property type="evidence" value="ECO:0007669"/>
    <property type="project" value="UniProtKB-KW"/>
</dbReference>
<sequence>MFANVAIAAFVLPFFVQSAVAQCTRSYTIPENITCDGISAAESVSTYQLATVNAGIINSECSNLEPGTTICLGYASQDCNTTYVVVANDTCDSITTANGINSTLLYGNNPQINSACSNIYVGEVLCVANTIAAPPAGSSLNTAIPSTATAAVSAASSASVSAPGSSLDTAIPSTATAAASASSASSTSVYTTSETTTTAAAASTSAANDDDDDDSDLPYCDEL</sequence>
<dbReference type="AlphaFoldDB" id="A0A6A4HWC5"/>
<dbReference type="SMART" id="SM00257">
    <property type="entry name" value="LysM"/>
    <property type="match status" value="2"/>
</dbReference>
<feature type="compositionally biased region" description="Acidic residues" evidence="3">
    <location>
        <begin position="208"/>
        <end position="223"/>
    </location>
</feature>
<evidence type="ECO:0000256" key="1">
    <source>
        <dbReference type="ARBA" id="ARBA00022669"/>
    </source>
</evidence>
<feature type="chain" id="PRO_5025437340" description="LysM domain-containing protein" evidence="4">
    <location>
        <begin position="22"/>
        <end position="223"/>
    </location>
</feature>
<evidence type="ECO:0000256" key="2">
    <source>
        <dbReference type="ARBA" id="ARBA00023026"/>
    </source>
</evidence>
<dbReference type="InterPro" id="IPR018392">
    <property type="entry name" value="LysM"/>
</dbReference>
<reference evidence="6" key="1">
    <citation type="journal article" date="2019" name="Environ. Microbiol.">
        <title>Fungal ecological strategies reflected in gene transcription - a case study of two litter decomposers.</title>
        <authorList>
            <person name="Barbi F."/>
            <person name="Kohler A."/>
            <person name="Barry K."/>
            <person name="Baskaran P."/>
            <person name="Daum C."/>
            <person name="Fauchery L."/>
            <person name="Ihrmark K."/>
            <person name="Kuo A."/>
            <person name="LaButti K."/>
            <person name="Lipzen A."/>
            <person name="Morin E."/>
            <person name="Grigoriev I.V."/>
            <person name="Henrissat B."/>
            <person name="Lindahl B."/>
            <person name="Martin F."/>
        </authorList>
    </citation>
    <scope>NUCLEOTIDE SEQUENCE</scope>
    <source>
        <strain evidence="6">JB14</strain>
    </source>
</reference>
<protein>
    <recommendedName>
        <fullName evidence="5">LysM domain-containing protein</fullName>
    </recommendedName>
</protein>
<feature type="domain" description="LysM" evidence="5">
    <location>
        <begin position="25"/>
        <end position="72"/>
    </location>
</feature>
<dbReference type="InterPro" id="IPR052210">
    <property type="entry name" value="LysM1-like"/>
</dbReference>
<dbReference type="CDD" id="cd00118">
    <property type="entry name" value="LysM"/>
    <property type="match status" value="1"/>
</dbReference>
<accession>A0A6A4HWC5</accession>
<dbReference type="InterPro" id="IPR036779">
    <property type="entry name" value="LysM_dom_sf"/>
</dbReference>
<dbReference type="PROSITE" id="PS51782">
    <property type="entry name" value="LYSM"/>
    <property type="match status" value="2"/>
</dbReference>
<keyword evidence="4" id="KW-0732">Signal</keyword>
<dbReference type="SUPFAM" id="SSF54106">
    <property type="entry name" value="LysM domain"/>
    <property type="match status" value="1"/>
</dbReference>
<keyword evidence="1" id="KW-0147">Chitin-binding</keyword>
<feature type="region of interest" description="Disordered" evidence="3">
    <location>
        <begin position="180"/>
        <end position="223"/>
    </location>
</feature>
<dbReference type="Pfam" id="PF01476">
    <property type="entry name" value="LysM"/>
    <property type="match status" value="1"/>
</dbReference>
<dbReference type="Proteomes" id="UP000799118">
    <property type="component" value="Unassembled WGS sequence"/>
</dbReference>
<dbReference type="OrthoDB" id="5985073at2759"/>
<dbReference type="PANTHER" id="PTHR34997:SF1">
    <property type="entry name" value="PEPTIDOGLYCAN-BINDING LYSIN DOMAIN"/>
    <property type="match status" value="1"/>
</dbReference>
<keyword evidence="2" id="KW-0843">Virulence</keyword>
<proteinExistence type="predicted"/>
<keyword evidence="7" id="KW-1185">Reference proteome</keyword>
<gene>
    <name evidence="6" type="ORF">BT96DRAFT_974443</name>
</gene>
<dbReference type="EMBL" id="ML769437">
    <property type="protein sequence ID" value="KAE9402231.1"/>
    <property type="molecule type" value="Genomic_DNA"/>
</dbReference>
<evidence type="ECO:0000256" key="3">
    <source>
        <dbReference type="SAM" id="MobiDB-lite"/>
    </source>
</evidence>
<evidence type="ECO:0000313" key="7">
    <source>
        <dbReference type="Proteomes" id="UP000799118"/>
    </source>
</evidence>
<name>A0A6A4HWC5_9AGAR</name>
<dbReference type="Gene3D" id="3.10.350.10">
    <property type="entry name" value="LysM domain"/>
    <property type="match status" value="2"/>
</dbReference>
<feature type="signal peptide" evidence="4">
    <location>
        <begin position="1"/>
        <end position="21"/>
    </location>
</feature>